<proteinExistence type="predicted"/>
<dbReference type="InterPro" id="IPR035093">
    <property type="entry name" value="RelE/ParE_toxin_dom_sf"/>
</dbReference>
<dbReference type="Proteomes" id="UP000238882">
    <property type="component" value="Unassembled WGS sequence"/>
</dbReference>
<dbReference type="Gene3D" id="3.30.2310.20">
    <property type="entry name" value="RelE-like"/>
    <property type="match status" value="1"/>
</dbReference>
<dbReference type="RefSeq" id="WP_105015741.1">
    <property type="nucleotide sequence ID" value="NZ_MSCN01000001.1"/>
</dbReference>
<sequence>MEFEIVWSDFAETQLDEIYNYYKNKASKSVATKLLRGIIQEPNKLIKSSLIGQKEELLKQRENVYRYLIFKNYKIIYSVDNEKRFIKIVDVFDTRQNPPKLKRTK</sequence>
<keyword evidence="3" id="KW-1185">Reference proteome</keyword>
<dbReference type="SUPFAM" id="SSF143011">
    <property type="entry name" value="RelE-like"/>
    <property type="match status" value="1"/>
</dbReference>
<accession>A0A2S7WNE8</accession>
<dbReference type="InterPro" id="IPR007712">
    <property type="entry name" value="RelE/ParE_toxin"/>
</dbReference>
<keyword evidence="1" id="KW-1277">Toxin-antitoxin system</keyword>
<protein>
    <submittedName>
        <fullName evidence="2">Plasmid stabilization protein</fullName>
    </submittedName>
</protein>
<comment type="caution">
    <text evidence="2">The sequence shown here is derived from an EMBL/GenBank/DDBJ whole genome shotgun (WGS) entry which is preliminary data.</text>
</comment>
<dbReference type="EMBL" id="MSCN01000001">
    <property type="protein sequence ID" value="PQJ79137.1"/>
    <property type="molecule type" value="Genomic_DNA"/>
</dbReference>
<organism evidence="2 3">
    <name type="scientific">Polaribacter porphyrae</name>
    <dbReference type="NCBI Taxonomy" id="1137780"/>
    <lineage>
        <taxon>Bacteria</taxon>
        <taxon>Pseudomonadati</taxon>
        <taxon>Bacteroidota</taxon>
        <taxon>Flavobacteriia</taxon>
        <taxon>Flavobacteriales</taxon>
        <taxon>Flavobacteriaceae</taxon>
    </lineage>
</organism>
<dbReference type="AlphaFoldDB" id="A0A2S7WNE8"/>
<reference evidence="2 3" key="1">
    <citation type="submission" date="2016-12" db="EMBL/GenBank/DDBJ databases">
        <title>Trade-off between light-utilization and light-protection in marine flavobacteria.</title>
        <authorList>
            <person name="Kumagai Y."/>
            <person name="Yoshizawa S."/>
            <person name="Kogure K."/>
            <person name="Iwasaki W."/>
        </authorList>
    </citation>
    <scope>NUCLEOTIDE SEQUENCE [LARGE SCALE GENOMIC DNA]</scope>
    <source>
        <strain evidence="2 3">NBRC 108759</strain>
    </source>
</reference>
<evidence type="ECO:0000313" key="3">
    <source>
        <dbReference type="Proteomes" id="UP000238882"/>
    </source>
</evidence>
<gene>
    <name evidence="2" type="ORF">BTO18_08125</name>
</gene>
<evidence type="ECO:0000313" key="2">
    <source>
        <dbReference type="EMBL" id="PQJ79137.1"/>
    </source>
</evidence>
<dbReference type="OrthoDB" id="1031021at2"/>
<name>A0A2S7WNE8_9FLAO</name>
<evidence type="ECO:0000256" key="1">
    <source>
        <dbReference type="ARBA" id="ARBA00022649"/>
    </source>
</evidence>
<dbReference type="Pfam" id="PF05016">
    <property type="entry name" value="ParE_toxin"/>
    <property type="match status" value="1"/>
</dbReference>